<accession>A0ACB1AG49</accession>
<proteinExistence type="predicted"/>
<dbReference type="EMBL" id="CAVMJV010000077">
    <property type="protein sequence ID" value="CAK5089527.1"/>
    <property type="molecule type" value="Genomic_DNA"/>
</dbReference>
<reference evidence="1" key="1">
    <citation type="submission" date="2023-11" db="EMBL/GenBank/DDBJ databases">
        <authorList>
            <person name="Poullet M."/>
        </authorList>
    </citation>
    <scope>NUCLEOTIDE SEQUENCE</scope>
    <source>
        <strain evidence="1">E1834</strain>
    </source>
</reference>
<organism evidence="1 2">
    <name type="scientific">Meloidogyne enterolobii</name>
    <name type="common">Root-knot nematode worm</name>
    <name type="synonym">Meloidogyne mayaguensis</name>
    <dbReference type="NCBI Taxonomy" id="390850"/>
    <lineage>
        <taxon>Eukaryota</taxon>
        <taxon>Metazoa</taxon>
        <taxon>Ecdysozoa</taxon>
        <taxon>Nematoda</taxon>
        <taxon>Chromadorea</taxon>
        <taxon>Rhabditida</taxon>
        <taxon>Tylenchina</taxon>
        <taxon>Tylenchomorpha</taxon>
        <taxon>Tylenchoidea</taxon>
        <taxon>Meloidogynidae</taxon>
        <taxon>Meloidogyninae</taxon>
        <taxon>Meloidogyne</taxon>
    </lineage>
</organism>
<sequence length="41" mass="4814">MTDFKRLFAHTSLEKFRIKYIYCAMMNEVLPGLYVGGLRLS</sequence>
<keyword evidence="2" id="KW-1185">Reference proteome</keyword>
<protein>
    <submittedName>
        <fullName evidence="1">Uncharacterized protein</fullName>
    </submittedName>
</protein>
<evidence type="ECO:0000313" key="1">
    <source>
        <dbReference type="EMBL" id="CAK5089527.1"/>
    </source>
</evidence>
<comment type="caution">
    <text evidence="1">The sequence shown here is derived from an EMBL/GenBank/DDBJ whole genome shotgun (WGS) entry which is preliminary data.</text>
</comment>
<name>A0ACB1AG49_MELEN</name>
<dbReference type="Proteomes" id="UP001497535">
    <property type="component" value="Unassembled WGS sequence"/>
</dbReference>
<evidence type="ECO:0000313" key="2">
    <source>
        <dbReference type="Proteomes" id="UP001497535"/>
    </source>
</evidence>
<gene>
    <name evidence="1" type="ORF">MENTE1834_LOCUS37242</name>
</gene>